<dbReference type="InterPro" id="IPR042307">
    <property type="entry name" value="Reeler_sf"/>
</dbReference>
<accession>A0A8K0DJF5</accession>
<dbReference type="Gene3D" id="2.60.40.4060">
    <property type="entry name" value="Reeler domain"/>
    <property type="match status" value="1"/>
</dbReference>
<feature type="signal peptide" evidence="1">
    <location>
        <begin position="1"/>
        <end position="20"/>
    </location>
</feature>
<dbReference type="Proteomes" id="UP000801492">
    <property type="component" value="Unassembled WGS sequence"/>
</dbReference>
<gene>
    <name evidence="3" type="ORF">ILUMI_01851</name>
</gene>
<sequence length="117" mass="12544">MIRAILISFTALLAITTVSGYSGGAPVEVCDDMTPKHPVDPQKSSFPYTVTVSQSEVKAGEKVQITINGAKEKSFKGFLLEVRSGDKAVGSFSIPDTDKYAKGIDCHGTKQVSLCFR</sequence>
<dbReference type="InterPro" id="IPR002861">
    <property type="entry name" value="Reeler_dom"/>
</dbReference>
<dbReference type="CDD" id="cd08544">
    <property type="entry name" value="Reeler"/>
    <property type="match status" value="1"/>
</dbReference>
<organism evidence="3 4">
    <name type="scientific">Ignelater luminosus</name>
    <name type="common">Cucubano</name>
    <name type="synonym">Pyrophorus luminosus</name>
    <dbReference type="NCBI Taxonomy" id="2038154"/>
    <lineage>
        <taxon>Eukaryota</taxon>
        <taxon>Metazoa</taxon>
        <taxon>Ecdysozoa</taxon>
        <taxon>Arthropoda</taxon>
        <taxon>Hexapoda</taxon>
        <taxon>Insecta</taxon>
        <taxon>Pterygota</taxon>
        <taxon>Neoptera</taxon>
        <taxon>Endopterygota</taxon>
        <taxon>Coleoptera</taxon>
        <taxon>Polyphaga</taxon>
        <taxon>Elateriformia</taxon>
        <taxon>Elateroidea</taxon>
        <taxon>Elateridae</taxon>
        <taxon>Agrypninae</taxon>
        <taxon>Pyrophorini</taxon>
        <taxon>Ignelater</taxon>
    </lineage>
</organism>
<feature type="chain" id="PRO_5035430155" description="Reelin domain-containing protein" evidence="1">
    <location>
        <begin position="21"/>
        <end position="117"/>
    </location>
</feature>
<dbReference type="OrthoDB" id="6418377at2759"/>
<evidence type="ECO:0000256" key="1">
    <source>
        <dbReference type="SAM" id="SignalP"/>
    </source>
</evidence>
<feature type="domain" description="Reelin" evidence="2">
    <location>
        <begin position="11"/>
        <end position="117"/>
    </location>
</feature>
<dbReference type="Pfam" id="PF02014">
    <property type="entry name" value="Reeler"/>
    <property type="match status" value="1"/>
</dbReference>
<keyword evidence="4" id="KW-1185">Reference proteome</keyword>
<dbReference type="PANTHER" id="PTHR45828:SF33">
    <property type="entry name" value="DOMON DOMAIN-CONTAINING PROTEIN"/>
    <property type="match status" value="1"/>
</dbReference>
<keyword evidence="1" id="KW-0732">Signal</keyword>
<proteinExistence type="predicted"/>
<evidence type="ECO:0000313" key="3">
    <source>
        <dbReference type="EMBL" id="KAF2904323.1"/>
    </source>
</evidence>
<dbReference type="PANTHER" id="PTHR45828">
    <property type="entry name" value="CYTOCHROME B561/FERRIC REDUCTASE TRANSMEMBRANE"/>
    <property type="match status" value="1"/>
</dbReference>
<protein>
    <recommendedName>
        <fullName evidence="2">Reelin domain-containing protein</fullName>
    </recommendedName>
</protein>
<dbReference type="InterPro" id="IPR051237">
    <property type="entry name" value="Ferric-chelate_Red/DefProt"/>
</dbReference>
<dbReference type="AlphaFoldDB" id="A0A8K0DJF5"/>
<dbReference type="PROSITE" id="PS51019">
    <property type="entry name" value="REELIN"/>
    <property type="match status" value="1"/>
</dbReference>
<evidence type="ECO:0000313" key="4">
    <source>
        <dbReference type="Proteomes" id="UP000801492"/>
    </source>
</evidence>
<dbReference type="EMBL" id="VTPC01000795">
    <property type="protein sequence ID" value="KAF2904323.1"/>
    <property type="molecule type" value="Genomic_DNA"/>
</dbReference>
<evidence type="ECO:0000259" key="2">
    <source>
        <dbReference type="PROSITE" id="PS51019"/>
    </source>
</evidence>
<name>A0A8K0DJF5_IGNLU</name>
<reference evidence="3" key="1">
    <citation type="submission" date="2019-08" db="EMBL/GenBank/DDBJ databases">
        <title>The genome of the North American firefly Photinus pyralis.</title>
        <authorList>
            <consortium name="Photinus pyralis genome working group"/>
            <person name="Fallon T.R."/>
            <person name="Sander Lower S.E."/>
            <person name="Weng J.-K."/>
        </authorList>
    </citation>
    <scope>NUCLEOTIDE SEQUENCE</scope>
    <source>
        <strain evidence="3">TRF0915ILg1</strain>
        <tissue evidence="3">Whole body</tissue>
    </source>
</reference>
<dbReference type="GO" id="GO:0016020">
    <property type="term" value="C:membrane"/>
    <property type="evidence" value="ECO:0007669"/>
    <property type="project" value="TreeGrafter"/>
</dbReference>
<comment type="caution">
    <text evidence="3">The sequence shown here is derived from an EMBL/GenBank/DDBJ whole genome shotgun (WGS) entry which is preliminary data.</text>
</comment>